<comment type="catalytic activity">
    <reaction evidence="11 12">
        <text>ATP + H2O = ADP + phosphate + H(+)</text>
        <dbReference type="Rhea" id="RHEA:13065"/>
        <dbReference type="ChEBI" id="CHEBI:15377"/>
        <dbReference type="ChEBI" id="CHEBI:15378"/>
        <dbReference type="ChEBI" id="CHEBI:30616"/>
        <dbReference type="ChEBI" id="CHEBI:43474"/>
        <dbReference type="ChEBI" id="CHEBI:456216"/>
        <dbReference type="EC" id="5.6.2.4"/>
    </reaction>
</comment>
<evidence type="ECO:0000256" key="1">
    <source>
        <dbReference type="ARBA" id="ARBA00022515"/>
    </source>
</evidence>
<dbReference type="Gene3D" id="3.40.50.300">
    <property type="entry name" value="P-loop containing nucleotide triphosphate hydrolases"/>
    <property type="match status" value="2"/>
</dbReference>
<keyword evidence="6 12" id="KW-0347">Helicase</keyword>
<feature type="binding site" evidence="12">
    <location>
        <position position="560"/>
    </location>
    <ligand>
        <name>Zn(2+)</name>
        <dbReference type="ChEBI" id="CHEBI:29105"/>
        <label>1</label>
    </ligand>
</feature>
<dbReference type="InterPro" id="IPR027417">
    <property type="entry name" value="P-loop_NTPase"/>
</dbReference>
<dbReference type="PANTHER" id="PTHR30580">
    <property type="entry name" value="PRIMOSOMAL PROTEIN N"/>
    <property type="match status" value="1"/>
</dbReference>
<evidence type="ECO:0000256" key="4">
    <source>
        <dbReference type="ARBA" id="ARBA00022741"/>
    </source>
</evidence>
<dbReference type="NCBIfam" id="TIGR00595">
    <property type="entry name" value="priA"/>
    <property type="match status" value="1"/>
</dbReference>
<dbReference type="GO" id="GO:0006310">
    <property type="term" value="P:DNA recombination"/>
    <property type="evidence" value="ECO:0007669"/>
    <property type="project" value="InterPro"/>
</dbReference>
<evidence type="ECO:0000256" key="12">
    <source>
        <dbReference type="HAMAP-Rule" id="MF_00983"/>
    </source>
</evidence>
<dbReference type="InterPro" id="IPR042115">
    <property type="entry name" value="PriA_3primeBD_sf"/>
</dbReference>
<name>H1DG70_9BACT</name>
<evidence type="ECO:0000256" key="7">
    <source>
        <dbReference type="ARBA" id="ARBA00022833"/>
    </source>
</evidence>
<dbReference type="HOGENOM" id="CLU_013353_3_1_10"/>
<dbReference type="Pfam" id="PF18074">
    <property type="entry name" value="PriA_C"/>
    <property type="match status" value="1"/>
</dbReference>
<evidence type="ECO:0000256" key="9">
    <source>
        <dbReference type="ARBA" id="ARBA00023125"/>
    </source>
</evidence>
<dbReference type="GO" id="GO:0006302">
    <property type="term" value="P:double-strand break repair"/>
    <property type="evidence" value="ECO:0007669"/>
    <property type="project" value="InterPro"/>
</dbReference>
<dbReference type="HAMAP" id="MF_00983">
    <property type="entry name" value="PriA"/>
    <property type="match status" value="1"/>
</dbReference>
<evidence type="ECO:0000259" key="13">
    <source>
        <dbReference type="PROSITE" id="PS51192"/>
    </source>
</evidence>
<keyword evidence="2 12" id="KW-0235">DNA replication</keyword>
<reference evidence="15 16" key="1">
    <citation type="submission" date="2012-01" db="EMBL/GenBank/DDBJ databases">
        <title>The Genome Sequence of Odoribacter laneus YIT 12061.</title>
        <authorList>
            <consortium name="The Broad Institute Genome Sequencing Platform"/>
            <person name="Earl A."/>
            <person name="Ward D."/>
            <person name="Feldgarden M."/>
            <person name="Gevers D."/>
            <person name="Morotomi M."/>
            <person name="Young S.K."/>
            <person name="Zeng Q."/>
            <person name="Gargeya S."/>
            <person name="Fitzgerald M."/>
            <person name="Haas B."/>
            <person name="Abouelleil A."/>
            <person name="Alvarado L."/>
            <person name="Arachchi H.M."/>
            <person name="Berlin A."/>
            <person name="Chapman S.B."/>
            <person name="Gearin G."/>
            <person name="Goldberg J."/>
            <person name="Griggs A."/>
            <person name="Gujja S."/>
            <person name="Hansen M."/>
            <person name="Heiman D."/>
            <person name="Howarth C."/>
            <person name="Larimer J."/>
            <person name="Lui A."/>
            <person name="MacDonald P.J.P."/>
            <person name="McCowen C."/>
            <person name="Montmayeur A."/>
            <person name="Murphy C."/>
            <person name="Neiman D."/>
            <person name="Pearson M."/>
            <person name="Priest M."/>
            <person name="Roberts A."/>
            <person name="Saif S."/>
            <person name="Shea T."/>
            <person name="Sisk P."/>
            <person name="Stolte C."/>
            <person name="Sykes S."/>
            <person name="Wortman J."/>
            <person name="Nusbaum C."/>
            <person name="Birren B."/>
        </authorList>
    </citation>
    <scope>NUCLEOTIDE SEQUENCE [LARGE SCALE GENOMIC DNA]</scope>
    <source>
        <strain evidence="15 16">YIT 12061</strain>
    </source>
</reference>
<accession>H1DG70</accession>
<keyword evidence="8 12" id="KW-0067">ATP-binding</keyword>
<dbReference type="GO" id="GO:0006269">
    <property type="term" value="P:DNA replication, synthesis of primer"/>
    <property type="evidence" value="ECO:0007669"/>
    <property type="project" value="UniProtKB-KW"/>
</dbReference>
<dbReference type="FunFam" id="3.40.50.300:FF:000489">
    <property type="entry name" value="Primosome assembly protein PriA"/>
    <property type="match status" value="1"/>
</dbReference>
<dbReference type="PROSITE" id="PS51194">
    <property type="entry name" value="HELICASE_CTER"/>
    <property type="match status" value="1"/>
</dbReference>
<feature type="domain" description="Helicase C-terminal" evidence="14">
    <location>
        <begin position="530"/>
        <end position="706"/>
    </location>
</feature>
<evidence type="ECO:0000313" key="15">
    <source>
        <dbReference type="EMBL" id="EHP48182.1"/>
    </source>
</evidence>
<dbReference type="GO" id="GO:0016887">
    <property type="term" value="F:ATP hydrolysis activity"/>
    <property type="evidence" value="ECO:0007669"/>
    <property type="project" value="RHEA"/>
</dbReference>
<keyword evidence="5 12" id="KW-0378">Hydrolase</keyword>
<dbReference type="Pfam" id="PF17764">
    <property type="entry name" value="PriA_3primeBD"/>
    <property type="match status" value="1"/>
</dbReference>
<evidence type="ECO:0000256" key="2">
    <source>
        <dbReference type="ARBA" id="ARBA00022705"/>
    </source>
</evidence>
<dbReference type="PATRIC" id="fig|742817.3.peg.1334"/>
<dbReference type="GO" id="GO:0008270">
    <property type="term" value="F:zinc ion binding"/>
    <property type="evidence" value="ECO:0007669"/>
    <property type="project" value="UniProtKB-UniRule"/>
</dbReference>
<dbReference type="AlphaFoldDB" id="H1DG70"/>
<evidence type="ECO:0000256" key="10">
    <source>
        <dbReference type="ARBA" id="ARBA00023235"/>
    </source>
</evidence>
<dbReference type="PANTHER" id="PTHR30580:SF0">
    <property type="entry name" value="PRIMOSOMAL PROTEIN N"/>
    <property type="match status" value="1"/>
</dbReference>
<dbReference type="InterPro" id="IPR005259">
    <property type="entry name" value="PriA"/>
</dbReference>
<dbReference type="GO" id="GO:1990077">
    <property type="term" value="C:primosome complex"/>
    <property type="evidence" value="ECO:0007669"/>
    <property type="project" value="UniProtKB-UniRule"/>
</dbReference>
<comment type="caution">
    <text evidence="15">The sequence shown here is derived from an EMBL/GenBank/DDBJ whole genome shotgun (WGS) entry which is preliminary data.</text>
</comment>
<sequence>MKFVDVIIPLAVEGVFTYVVPEILEEKIREGVLVIVPFVGNKKYTGLVCRVHSEKPLGYEAKVLEDLAEEDISFSALHLRFLEWVAAYYMALPGDVLRAALPIIFRLESFTDITLTEEDIDFTDLTENEQAFVRFLRKGEYTALREAEKYLKIRNGWRLVKSLLNKGYLQVRETIDEAFKEKTEKWIKWARNFNEAELNRVLDRLKRAPVQYQMLCKWIETGEEEMEKHRFLTEGGGSAAILKALCDKNILAQEERVVSRLDVVPVQEQVCHALSVIQQQAFQQIQYHFRVKECVLLQGVTSSGKTEIYIHLIREYIARGKQVLYMLPEIALTVQIIKRLRRVFGDTIGIYHSGMPDQVRAELWKKQCSTDPYPVVLGVRSSVFLPFQKLGLIIVDEEHDSSYKQKEPSPRYQGRDAAIMLAKMHRAKVLLGSATPSFETYYNIKNGKYGYVSLTSRYGDILMPEIQFADVAEYRRKKQMKGSFSPLLYREMKQVLEEGKQVILFQNRRGYSAYMQCDACGATLKCDHCDVSMTYYKQRDILSCRYCGSIKKPEELCGECGKGHYRLRTPGTEKIEEEVVRLFPGVRVARMDMEAMNSRAKYQSVIDDFEQGKTQVLVGTQMVSKGLDFENVKLVGVMDADSMVNFPDFRAEERAYEMLMQVSGRSGRKGQRGLVVIQTADLQNRIYKLLFRQDYATFYAELAEERQNFAYPPFCRLISVEIRHKEVVALRSMANQLASRLREQLGKRVCGPAVPEVGRIGGMYRLQIIIKIEQGASFSKVKAFLKQELAGLQKGKGFSGFRMICDVDPG</sequence>
<evidence type="ECO:0000256" key="5">
    <source>
        <dbReference type="ARBA" id="ARBA00022801"/>
    </source>
</evidence>
<evidence type="ECO:0000313" key="16">
    <source>
        <dbReference type="Proteomes" id="UP000004892"/>
    </source>
</evidence>
<comment type="subunit">
    <text evidence="12">Component of the replication restart primosome.</text>
</comment>
<dbReference type="InterPro" id="IPR001650">
    <property type="entry name" value="Helicase_C-like"/>
</dbReference>
<proteinExistence type="inferred from homology"/>
<dbReference type="PROSITE" id="PS51192">
    <property type="entry name" value="HELICASE_ATP_BIND_1"/>
    <property type="match status" value="1"/>
</dbReference>
<keyword evidence="9 12" id="KW-0238">DNA-binding</keyword>
<dbReference type="Pfam" id="PF18319">
    <property type="entry name" value="Zn_ribbon_PriA"/>
    <property type="match status" value="1"/>
</dbReference>
<keyword evidence="3 12" id="KW-0479">Metal-binding</keyword>
<comment type="catalytic activity">
    <reaction evidence="12">
        <text>Couples ATP hydrolysis with the unwinding of duplex DNA by translocating in the 3'-5' direction.</text>
        <dbReference type="EC" id="5.6.2.4"/>
    </reaction>
</comment>
<dbReference type="Gene3D" id="3.40.1440.60">
    <property type="entry name" value="PriA, 3(prime) DNA-binding domain"/>
    <property type="match status" value="1"/>
</dbReference>
<feature type="binding site" evidence="12">
    <location>
        <position position="529"/>
    </location>
    <ligand>
        <name>Zn(2+)</name>
        <dbReference type="ChEBI" id="CHEBI:29105"/>
        <label>2</label>
    </ligand>
</feature>
<dbReference type="GO" id="GO:0006270">
    <property type="term" value="P:DNA replication initiation"/>
    <property type="evidence" value="ECO:0007669"/>
    <property type="project" value="TreeGrafter"/>
</dbReference>
<keyword evidence="4 12" id="KW-0547">Nucleotide-binding</keyword>
<dbReference type="InterPro" id="IPR041222">
    <property type="entry name" value="PriA_3primeBD"/>
</dbReference>
<evidence type="ECO:0000256" key="3">
    <source>
        <dbReference type="ARBA" id="ARBA00022723"/>
    </source>
</evidence>
<dbReference type="InterPro" id="IPR011545">
    <property type="entry name" value="DEAD/DEAH_box_helicase_dom"/>
</dbReference>
<dbReference type="Proteomes" id="UP000004892">
    <property type="component" value="Unassembled WGS sequence"/>
</dbReference>
<feature type="binding site" evidence="12">
    <location>
        <position position="517"/>
    </location>
    <ligand>
        <name>Zn(2+)</name>
        <dbReference type="ChEBI" id="CHEBI:29105"/>
        <label>1</label>
    </ligand>
</feature>
<feature type="binding site" evidence="12">
    <location>
        <position position="520"/>
    </location>
    <ligand>
        <name>Zn(2+)</name>
        <dbReference type="ChEBI" id="CHEBI:29105"/>
        <label>1</label>
    </ligand>
</feature>
<keyword evidence="7 12" id="KW-0862">Zinc</keyword>
<feature type="binding site" evidence="12">
    <location>
        <position position="557"/>
    </location>
    <ligand>
        <name>Zn(2+)</name>
        <dbReference type="ChEBI" id="CHEBI:29105"/>
        <label>1</label>
    </ligand>
</feature>
<dbReference type="EMBL" id="ADMC01000018">
    <property type="protein sequence ID" value="EHP48182.1"/>
    <property type="molecule type" value="Genomic_DNA"/>
</dbReference>
<protein>
    <recommendedName>
        <fullName evidence="12">Replication restart protein PriA</fullName>
    </recommendedName>
    <alternativeName>
        <fullName evidence="12">ATP-dependent DNA helicase PriA</fullName>
        <ecNumber evidence="12">5.6.2.4</ecNumber>
    </alternativeName>
    <alternativeName>
        <fullName evidence="12">DNA 3'-5' helicase PriA</fullName>
    </alternativeName>
</protein>
<dbReference type="STRING" id="742817.HMPREF9449_01256"/>
<dbReference type="Pfam" id="PF00270">
    <property type="entry name" value="DEAD"/>
    <property type="match status" value="1"/>
</dbReference>
<dbReference type="RefSeq" id="WP_009136404.1">
    <property type="nucleotide sequence ID" value="NZ_JH594596.1"/>
</dbReference>
<evidence type="ECO:0000256" key="8">
    <source>
        <dbReference type="ARBA" id="ARBA00022840"/>
    </source>
</evidence>
<feature type="binding site" evidence="12">
    <location>
        <position position="526"/>
    </location>
    <ligand>
        <name>Zn(2+)</name>
        <dbReference type="ChEBI" id="CHEBI:29105"/>
        <label>2</label>
    </ligand>
</feature>
<evidence type="ECO:0000256" key="6">
    <source>
        <dbReference type="ARBA" id="ARBA00022806"/>
    </source>
</evidence>
<dbReference type="InterPro" id="IPR014001">
    <property type="entry name" value="Helicase_ATP-bd"/>
</dbReference>
<evidence type="ECO:0000259" key="14">
    <source>
        <dbReference type="PROSITE" id="PS51194"/>
    </source>
</evidence>
<dbReference type="GO" id="GO:0005524">
    <property type="term" value="F:ATP binding"/>
    <property type="evidence" value="ECO:0007669"/>
    <property type="project" value="UniProtKB-UniRule"/>
</dbReference>
<dbReference type="InterPro" id="IPR041236">
    <property type="entry name" value="PriA_C"/>
</dbReference>
<dbReference type="SUPFAM" id="SSF52540">
    <property type="entry name" value="P-loop containing nucleoside triphosphate hydrolases"/>
    <property type="match status" value="2"/>
</dbReference>
<dbReference type="CDD" id="cd17929">
    <property type="entry name" value="DEXHc_priA"/>
    <property type="match status" value="1"/>
</dbReference>
<feature type="domain" description="Helicase ATP-binding" evidence="13">
    <location>
        <begin position="286"/>
        <end position="454"/>
    </location>
</feature>
<dbReference type="GO" id="GO:0043138">
    <property type="term" value="F:3'-5' DNA helicase activity"/>
    <property type="evidence" value="ECO:0007669"/>
    <property type="project" value="UniProtKB-EC"/>
</dbReference>
<dbReference type="GeneID" id="98068835"/>
<dbReference type="SMART" id="SM00490">
    <property type="entry name" value="HELICc"/>
    <property type="match status" value="1"/>
</dbReference>
<dbReference type="GO" id="GO:0003677">
    <property type="term" value="F:DNA binding"/>
    <property type="evidence" value="ECO:0007669"/>
    <property type="project" value="UniProtKB-UniRule"/>
</dbReference>
<keyword evidence="16" id="KW-1185">Reference proteome</keyword>
<dbReference type="EC" id="5.6.2.4" evidence="12"/>
<dbReference type="SMART" id="SM00487">
    <property type="entry name" value="DEXDc"/>
    <property type="match status" value="1"/>
</dbReference>
<comment type="cofactor">
    <cofactor evidence="12">
        <name>Zn(2+)</name>
        <dbReference type="ChEBI" id="CHEBI:29105"/>
    </cofactor>
    <text evidence="12">Binds 2 zinc ions per subunit.</text>
</comment>
<comment type="similarity">
    <text evidence="12">Belongs to the helicase family. PriA subfamily.</text>
</comment>
<dbReference type="InterPro" id="IPR040498">
    <property type="entry name" value="PriA_CRR"/>
</dbReference>
<keyword evidence="10 12" id="KW-0413">Isomerase</keyword>
<dbReference type="Pfam" id="PF00271">
    <property type="entry name" value="Helicase_C"/>
    <property type="match status" value="1"/>
</dbReference>
<comment type="function">
    <text evidence="12">Initiates the restart of stalled replication forks, which reloads the replicative helicase on sites other than the origin of replication. Recognizes and binds to abandoned replication forks and remodels them to uncover a helicase loading site. Promotes assembly of the primosome at these replication forks.</text>
</comment>
<feature type="binding site" evidence="12">
    <location>
        <position position="547"/>
    </location>
    <ligand>
        <name>Zn(2+)</name>
        <dbReference type="ChEBI" id="CHEBI:29105"/>
        <label>2</label>
    </ligand>
</feature>
<evidence type="ECO:0000256" key="11">
    <source>
        <dbReference type="ARBA" id="ARBA00048988"/>
    </source>
</evidence>
<gene>
    <name evidence="12" type="primary">priA</name>
    <name evidence="15" type="ORF">HMPREF9449_01256</name>
</gene>
<organism evidence="15 16">
    <name type="scientific">Odoribacter laneus YIT 12061</name>
    <dbReference type="NCBI Taxonomy" id="742817"/>
    <lineage>
        <taxon>Bacteria</taxon>
        <taxon>Pseudomonadati</taxon>
        <taxon>Bacteroidota</taxon>
        <taxon>Bacteroidia</taxon>
        <taxon>Bacteroidales</taxon>
        <taxon>Odoribacteraceae</taxon>
        <taxon>Odoribacter</taxon>
    </lineage>
</organism>
<feature type="binding site" evidence="12">
    <location>
        <position position="544"/>
    </location>
    <ligand>
        <name>Zn(2+)</name>
        <dbReference type="ChEBI" id="CHEBI:29105"/>
        <label>2</label>
    </ligand>
</feature>
<dbReference type="eggNOG" id="COG1198">
    <property type="taxonomic scope" value="Bacteria"/>
</dbReference>
<keyword evidence="1 12" id="KW-0639">Primosome</keyword>